<protein>
    <submittedName>
        <fullName evidence="1">Uncharacterized protein</fullName>
    </submittedName>
</protein>
<name>A0AB34K6G5_PRYPA</name>
<gene>
    <name evidence="1" type="ORF">AB1Y20_000653</name>
</gene>
<accession>A0AB34K6G5</accession>
<keyword evidence="2" id="KW-1185">Reference proteome</keyword>
<dbReference type="AlphaFoldDB" id="A0AB34K6G5"/>
<dbReference type="EMBL" id="JBGBPQ010000001">
    <property type="protein sequence ID" value="KAL1529715.1"/>
    <property type="molecule type" value="Genomic_DNA"/>
</dbReference>
<dbReference type="Proteomes" id="UP001515480">
    <property type="component" value="Unassembled WGS sequence"/>
</dbReference>
<evidence type="ECO:0000313" key="1">
    <source>
        <dbReference type="EMBL" id="KAL1529715.1"/>
    </source>
</evidence>
<proteinExistence type="predicted"/>
<reference evidence="1 2" key="1">
    <citation type="journal article" date="2024" name="Science">
        <title>Giant polyketide synthase enzymes in the biosynthesis of giant marine polyether toxins.</title>
        <authorList>
            <person name="Fallon T.R."/>
            <person name="Shende V.V."/>
            <person name="Wierzbicki I.H."/>
            <person name="Pendleton A.L."/>
            <person name="Watervoot N.F."/>
            <person name="Auber R.P."/>
            <person name="Gonzalez D.J."/>
            <person name="Wisecaver J.H."/>
            <person name="Moore B.S."/>
        </authorList>
    </citation>
    <scope>NUCLEOTIDE SEQUENCE [LARGE SCALE GENOMIC DNA]</scope>
    <source>
        <strain evidence="1 2">12B1</strain>
    </source>
</reference>
<sequence length="189" mass="21732">MLVHSVRPFERDDADYRRMRAVETFNAARVVMAEYKRLVPAVQSACPHVALCVVPRQMVEHGGPGRRGTDHSEAYGASIKDSIHRRCLRRKKATEATMHTRRDKDGNVVKQWRQRPLGVSRIMQTFRDQAVRERMLRDEESVPYLLRKHYRLTSTGFSTAAQAISVCEKGMRDPCASIYSRMEEGRELG</sequence>
<evidence type="ECO:0000313" key="2">
    <source>
        <dbReference type="Proteomes" id="UP001515480"/>
    </source>
</evidence>
<comment type="caution">
    <text evidence="1">The sequence shown here is derived from an EMBL/GenBank/DDBJ whole genome shotgun (WGS) entry which is preliminary data.</text>
</comment>
<organism evidence="1 2">
    <name type="scientific">Prymnesium parvum</name>
    <name type="common">Toxic golden alga</name>
    <dbReference type="NCBI Taxonomy" id="97485"/>
    <lineage>
        <taxon>Eukaryota</taxon>
        <taxon>Haptista</taxon>
        <taxon>Haptophyta</taxon>
        <taxon>Prymnesiophyceae</taxon>
        <taxon>Prymnesiales</taxon>
        <taxon>Prymnesiaceae</taxon>
        <taxon>Prymnesium</taxon>
    </lineage>
</organism>